<proteinExistence type="predicted"/>
<evidence type="ECO:0000313" key="3">
    <source>
        <dbReference type="EMBL" id="KAG2495416.1"/>
    </source>
</evidence>
<dbReference type="AlphaFoldDB" id="A0A836C041"/>
<keyword evidence="4" id="KW-1185">Reference proteome</keyword>
<keyword evidence="2" id="KW-0812">Transmembrane</keyword>
<feature type="region of interest" description="Disordered" evidence="1">
    <location>
        <begin position="80"/>
        <end position="113"/>
    </location>
</feature>
<evidence type="ECO:0000256" key="2">
    <source>
        <dbReference type="SAM" id="Phobius"/>
    </source>
</evidence>
<dbReference type="OrthoDB" id="508259at2759"/>
<dbReference type="EMBL" id="JAEHOE010000024">
    <property type="protein sequence ID" value="KAG2495416.1"/>
    <property type="molecule type" value="Genomic_DNA"/>
</dbReference>
<organism evidence="3 4">
    <name type="scientific">Edaphochlamys debaryana</name>
    <dbReference type="NCBI Taxonomy" id="47281"/>
    <lineage>
        <taxon>Eukaryota</taxon>
        <taxon>Viridiplantae</taxon>
        <taxon>Chlorophyta</taxon>
        <taxon>core chlorophytes</taxon>
        <taxon>Chlorophyceae</taxon>
        <taxon>CS clade</taxon>
        <taxon>Chlamydomonadales</taxon>
        <taxon>Chlamydomonadales incertae sedis</taxon>
        <taxon>Edaphochlamys</taxon>
    </lineage>
</organism>
<dbReference type="PANTHER" id="PTHR33344">
    <property type="entry name" value="OS02G0761600 PROTEIN"/>
    <property type="match status" value="1"/>
</dbReference>
<gene>
    <name evidence="3" type="ORF">HYH03_006363</name>
</gene>
<sequence length="295" mass="31737">MAGAYVRPPFAGAGTTSRVVSALPLALFLTLIVLASYAGRDQLKGAIEASGAFVAAQFGQGRPERVNKPSPITGAEVAAKPQVEAKPASTQQAAAAKPAEVKPAEVKPADAKTVEVKPVEAKQAEAKPAEVKAVEAKPADAKPKVIVEVDDKGRKLQILDLPIPDDCHAQFHADYAGDGVVWGLGHKQASAADCCAACKQHQNDHPQRPCNVWVWCGDPSGVCWTMDIHNHTTGDCWLKHQEKWDNNPDLTKSNLEINHEGRFSAEFRATHKTSPEFVPWWAGVVPVKKGRRMLA</sequence>
<protein>
    <submittedName>
        <fullName evidence="3">Uncharacterized protein</fullName>
    </submittedName>
</protein>
<keyword evidence="2" id="KW-0472">Membrane</keyword>
<feature type="region of interest" description="Disordered" evidence="1">
    <location>
        <begin position="118"/>
        <end position="137"/>
    </location>
</feature>
<evidence type="ECO:0000256" key="1">
    <source>
        <dbReference type="SAM" id="MobiDB-lite"/>
    </source>
</evidence>
<feature type="transmembrane region" description="Helical" evidence="2">
    <location>
        <begin position="20"/>
        <end position="38"/>
    </location>
</feature>
<comment type="caution">
    <text evidence="3">The sequence shown here is derived from an EMBL/GenBank/DDBJ whole genome shotgun (WGS) entry which is preliminary data.</text>
</comment>
<dbReference type="PANTHER" id="PTHR33344:SF1">
    <property type="entry name" value="OS06G0214100 PROTEIN"/>
    <property type="match status" value="1"/>
</dbReference>
<reference evidence="3" key="1">
    <citation type="journal article" date="2020" name="bioRxiv">
        <title>Comparative genomics of Chlamydomonas.</title>
        <authorList>
            <person name="Craig R.J."/>
            <person name="Hasan A.R."/>
            <person name="Ness R.W."/>
            <person name="Keightley P.D."/>
        </authorList>
    </citation>
    <scope>NUCLEOTIDE SEQUENCE</scope>
    <source>
        <strain evidence="3">CCAP 11/70</strain>
    </source>
</reference>
<dbReference type="Proteomes" id="UP000612055">
    <property type="component" value="Unassembled WGS sequence"/>
</dbReference>
<name>A0A836C041_9CHLO</name>
<feature type="compositionally biased region" description="Basic and acidic residues" evidence="1">
    <location>
        <begin position="99"/>
        <end position="113"/>
    </location>
</feature>
<evidence type="ECO:0000313" key="4">
    <source>
        <dbReference type="Proteomes" id="UP000612055"/>
    </source>
</evidence>
<keyword evidence="2" id="KW-1133">Transmembrane helix</keyword>
<feature type="compositionally biased region" description="Low complexity" evidence="1">
    <location>
        <begin position="85"/>
        <end position="98"/>
    </location>
</feature>
<accession>A0A836C041</accession>